<proteinExistence type="predicted"/>
<dbReference type="AlphaFoldDB" id="A0A084WTY4"/>
<organism evidence="2">
    <name type="scientific">Anopheles sinensis</name>
    <name type="common">Mosquito</name>
    <dbReference type="NCBI Taxonomy" id="74873"/>
    <lineage>
        <taxon>Eukaryota</taxon>
        <taxon>Metazoa</taxon>
        <taxon>Ecdysozoa</taxon>
        <taxon>Arthropoda</taxon>
        <taxon>Hexapoda</taxon>
        <taxon>Insecta</taxon>
        <taxon>Pterygota</taxon>
        <taxon>Neoptera</taxon>
        <taxon>Endopterygota</taxon>
        <taxon>Diptera</taxon>
        <taxon>Nematocera</taxon>
        <taxon>Culicoidea</taxon>
        <taxon>Culicidae</taxon>
        <taxon>Anophelinae</taxon>
        <taxon>Anopheles</taxon>
    </lineage>
</organism>
<feature type="region of interest" description="Disordered" evidence="1">
    <location>
        <begin position="79"/>
        <end position="127"/>
    </location>
</feature>
<dbReference type="EMBL" id="KE525421">
    <property type="protein sequence ID" value="KFB53678.1"/>
    <property type="molecule type" value="Genomic_DNA"/>
</dbReference>
<dbReference type="EnsemblMetazoa" id="ASIC022088-RA">
    <property type="protein sequence ID" value="ASIC022088-PA"/>
    <property type="gene ID" value="ASIC022088"/>
</dbReference>
<accession>A0A084WTY4</accession>
<gene>
    <name evidence="2" type="ORF">ZHAS_00022088</name>
</gene>
<feature type="compositionally biased region" description="Polar residues" evidence="1">
    <location>
        <begin position="103"/>
        <end position="112"/>
    </location>
</feature>
<evidence type="ECO:0000313" key="4">
    <source>
        <dbReference type="Proteomes" id="UP000030765"/>
    </source>
</evidence>
<feature type="compositionally biased region" description="Polar residues" evidence="1">
    <location>
        <begin position="20"/>
        <end position="29"/>
    </location>
</feature>
<evidence type="ECO:0000313" key="3">
    <source>
        <dbReference type="EnsemblMetazoa" id="ASIC022088-PA"/>
    </source>
</evidence>
<name>A0A084WTY4_ANOSI</name>
<sequence>MFFNHDAGQRTPRTPEKIVTVSTEPTENTEPPAWSRDAARRLTLRAGFDIPAFGGRKRTHGNAGVDILFCEENPAHRRKTHRAVKVDSAGQSRRTEPFVKVHGTTQHRSSGELSPGGASGWCFGANE</sequence>
<dbReference type="EMBL" id="ATLV01026959">
    <property type="status" value="NOT_ANNOTATED_CDS"/>
    <property type="molecule type" value="Genomic_DNA"/>
</dbReference>
<protein>
    <submittedName>
        <fullName evidence="2 3">Uncharacterized protein</fullName>
    </submittedName>
</protein>
<keyword evidence="4" id="KW-1185">Reference proteome</keyword>
<reference evidence="2 4" key="1">
    <citation type="journal article" date="2014" name="BMC Genomics">
        <title>Genome sequence of Anopheles sinensis provides insight into genetics basis of mosquito competence for malaria parasites.</title>
        <authorList>
            <person name="Zhou D."/>
            <person name="Zhang D."/>
            <person name="Ding G."/>
            <person name="Shi L."/>
            <person name="Hou Q."/>
            <person name="Ye Y."/>
            <person name="Xu Y."/>
            <person name="Zhou H."/>
            <person name="Xiong C."/>
            <person name="Li S."/>
            <person name="Yu J."/>
            <person name="Hong S."/>
            <person name="Yu X."/>
            <person name="Zou P."/>
            <person name="Chen C."/>
            <person name="Chang X."/>
            <person name="Wang W."/>
            <person name="Lv Y."/>
            <person name="Sun Y."/>
            <person name="Ma L."/>
            <person name="Shen B."/>
            <person name="Zhu C."/>
        </authorList>
    </citation>
    <scope>NUCLEOTIDE SEQUENCE [LARGE SCALE GENOMIC DNA]</scope>
</reference>
<evidence type="ECO:0000313" key="2">
    <source>
        <dbReference type="EMBL" id="KFB53678.1"/>
    </source>
</evidence>
<evidence type="ECO:0000256" key="1">
    <source>
        <dbReference type="SAM" id="MobiDB-lite"/>
    </source>
</evidence>
<dbReference type="Proteomes" id="UP000030765">
    <property type="component" value="Unassembled WGS sequence"/>
</dbReference>
<reference evidence="3" key="2">
    <citation type="submission" date="2020-05" db="UniProtKB">
        <authorList>
            <consortium name="EnsemblMetazoa"/>
        </authorList>
    </citation>
    <scope>IDENTIFICATION</scope>
</reference>
<dbReference type="VEuPathDB" id="VectorBase:ASIC022088"/>
<feature type="region of interest" description="Disordered" evidence="1">
    <location>
        <begin position="1"/>
        <end position="36"/>
    </location>
</feature>